<protein>
    <recommendedName>
        <fullName evidence="4">SprA-related family protein</fullName>
    </recommendedName>
</protein>
<reference evidence="2" key="1">
    <citation type="journal article" date="2014" name="Int. J. Syst. Evol. Microbiol.">
        <title>Complete genome sequence of Corynebacterium casei LMG S-19264T (=DSM 44701T), isolated from a smear-ripened cheese.</title>
        <authorList>
            <consortium name="US DOE Joint Genome Institute (JGI-PGF)"/>
            <person name="Walter F."/>
            <person name="Albersmeier A."/>
            <person name="Kalinowski J."/>
            <person name="Ruckert C."/>
        </authorList>
    </citation>
    <scope>NUCLEOTIDE SEQUENCE</scope>
    <source>
        <strain evidence="2">KCTC 42651</strain>
    </source>
</reference>
<feature type="compositionally biased region" description="Gly residues" evidence="1">
    <location>
        <begin position="8"/>
        <end position="18"/>
    </location>
</feature>
<reference evidence="2" key="2">
    <citation type="submission" date="2020-09" db="EMBL/GenBank/DDBJ databases">
        <authorList>
            <person name="Sun Q."/>
            <person name="Kim S."/>
        </authorList>
    </citation>
    <scope>NUCLEOTIDE SEQUENCE</scope>
    <source>
        <strain evidence="2">KCTC 42651</strain>
    </source>
</reference>
<feature type="compositionally biased region" description="Low complexity" evidence="1">
    <location>
        <begin position="19"/>
        <end position="32"/>
    </location>
</feature>
<feature type="compositionally biased region" description="Basic and acidic residues" evidence="1">
    <location>
        <begin position="347"/>
        <end position="361"/>
    </location>
</feature>
<feature type="compositionally biased region" description="Low complexity" evidence="1">
    <location>
        <begin position="261"/>
        <end position="278"/>
    </location>
</feature>
<sequence length="390" mass="38457">MTSTAQIVGGGIGGGPGFGAPAVFGRPSAADGARADARDADRLPGRGDAGDEAATQPGRRPSAPAGDARSATDIPRLPGQEGRPEGGPRRPLIAGGAFTLAVAIGLALDRLGRPETPEPGEPSDPAADDGEASGEPGLDGLTEAERELVRELQQRDAEVRRHEAAHAAAGGQYAGAPSFTYQTGPDGKRYAVGGEVSIDTAPVKGDPAATIRKAQQIKAAANAPADPSSQDRRVAAAANALQQSAQAELLAQQRAERQAAEAETAAADASVPPAVAGAQAPSPAPEGGLDIAATATGDSGAGTVATGAPRAGFGPADAGSGSSSSPDTDTPDTDRPGTDTPNAGTSDSDRDGDGRDDDDRVGAFGAAAFSAAAASYRGPAERSSLVSLAV</sequence>
<feature type="compositionally biased region" description="Basic and acidic residues" evidence="1">
    <location>
        <begin position="33"/>
        <end position="49"/>
    </location>
</feature>
<feature type="compositionally biased region" description="Basic and acidic residues" evidence="1">
    <location>
        <begin position="143"/>
        <end position="165"/>
    </location>
</feature>
<proteinExistence type="predicted"/>
<feature type="region of interest" description="Disordered" evidence="1">
    <location>
        <begin position="215"/>
        <end position="361"/>
    </location>
</feature>
<evidence type="ECO:0000313" key="3">
    <source>
        <dbReference type="Proteomes" id="UP000630353"/>
    </source>
</evidence>
<feature type="compositionally biased region" description="Low complexity" evidence="1">
    <location>
        <begin position="292"/>
        <end position="328"/>
    </location>
</feature>
<dbReference type="InterPro" id="IPR021973">
    <property type="entry name" value="SprA-related"/>
</dbReference>
<feature type="compositionally biased region" description="Low complexity" evidence="1">
    <location>
        <begin position="215"/>
        <end position="225"/>
    </location>
</feature>
<accession>A0A918XRC0</accession>
<keyword evidence="3" id="KW-1185">Reference proteome</keyword>
<name>A0A918XRC0_9PROT</name>
<evidence type="ECO:0008006" key="4">
    <source>
        <dbReference type="Google" id="ProtNLM"/>
    </source>
</evidence>
<dbReference type="Proteomes" id="UP000630353">
    <property type="component" value="Unassembled WGS sequence"/>
</dbReference>
<dbReference type="AlphaFoldDB" id="A0A918XRC0"/>
<feature type="region of interest" description="Disordered" evidence="1">
    <location>
        <begin position="109"/>
        <end position="189"/>
    </location>
</feature>
<comment type="caution">
    <text evidence="2">The sequence shown here is derived from an EMBL/GenBank/DDBJ whole genome shotgun (WGS) entry which is preliminary data.</text>
</comment>
<evidence type="ECO:0000256" key="1">
    <source>
        <dbReference type="SAM" id="MobiDB-lite"/>
    </source>
</evidence>
<feature type="compositionally biased region" description="Low complexity" evidence="1">
    <location>
        <begin position="166"/>
        <end position="176"/>
    </location>
</feature>
<gene>
    <name evidence="2" type="ORF">GCM10017083_15840</name>
</gene>
<feature type="region of interest" description="Disordered" evidence="1">
    <location>
        <begin position="1"/>
        <end position="94"/>
    </location>
</feature>
<feature type="compositionally biased region" description="Low complexity" evidence="1">
    <location>
        <begin position="235"/>
        <end position="253"/>
    </location>
</feature>
<dbReference type="EMBL" id="BMZS01000003">
    <property type="protein sequence ID" value="GHD46575.1"/>
    <property type="molecule type" value="Genomic_DNA"/>
</dbReference>
<organism evidence="2 3">
    <name type="scientific">Thalassobaculum fulvum</name>
    <dbReference type="NCBI Taxonomy" id="1633335"/>
    <lineage>
        <taxon>Bacteria</taxon>
        <taxon>Pseudomonadati</taxon>
        <taxon>Pseudomonadota</taxon>
        <taxon>Alphaproteobacteria</taxon>
        <taxon>Rhodospirillales</taxon>
        <taxon>Thalassobaculaceae</taxon>
        <taxon>Thalassobaculum</taxon>
    </lineage>
</organism>
<dbReference type="Pfam" id="PF12118">
    <property type="entry name" value="SprA-related"/>
    <property type="match status" value="1"/>
</dbReference>
<evidence type="ECO:0000313" key="2">
    <source>
        <dbReference type="EMBL" id="GHD46575.1"/>
    </source>
</evidence>